<keyword evidence="1" id="KW-0732">Signal</keyword>
<dbReference type="PROSITE" id="PS50022">
    <property type="entry name" value="FA58C_3"/>
    <property type="match status" value="1"/>
</dbReference>
<evidence type="ECO:0000256" key="1">
    <source>
        <dbReference type="SAM" id="SignalP"/>
    </source>
</evidence>
<dbReference type="SUPFAM" id="SSF49785">
    <property type="entry name" value="Galactose-binding domain-like"/>
    <property type="match status" value="1"/>
</dbReference>
<evidence type="ECO:0000313" key="3">
    <source>
        <dbReference type="EMBL" id="SEN14734.1"/>
    </source>
</evidence>
<dbReference type="AlphaFoldDB" id="A0A1H8E6J4"/>
<proteinExistence type="predicted"/>
<protein>
    <recommendedName>
        <fullName evidence="2">F5/8 type C domain-containing protein</fullName>
    </recommendedName>
</protein>
<evidence type="ECO:0000313" key="4">
    <source>
        <dbReference type="Proteomes" id="UP000198984"/>
    </source>
</evidence>
<feature type="signal peptide" evidence="1">
    <location>
        <begin position="1"/>
        <end position="20"/>
    </location>
</feature>
<dbReference type="Pfam" id="PF08522">
    <property type="entry name" value="BT_3987-like_N"/>
    <property type="match status" value="1"/>
</dbReference>
<organism evidence="3 4">
    <name type="scientific">Chitinophaga rupis</name>
    <dbReference type="NCBI Taxonomy" id="573321"/>
    <lineage>
        <taxon>Bacteria</taxon>
        <taxon>Pseudomonadati</taxon>
        <taxon>Bacteroidota</taxon>
        <taxon>Chitinophagia</taxon>
        <taxon>Chitinophagales</taxon>
        <taxon>Chitinophagaceae</taxon>
        <taxon>Chitinophaga</taxon>
    </lineage>
</organism>
<evidence type="ECO:0000259" key="2">
    <source>
        <dbReference type="PROSITE" id="PS50022"/>
    </source>
</evidence>
<dbReference type="Pfam" id="PF00754">
    <property type="entry name" value="F5_F8_type_C"/>
    <property type="match status" value="1"/>
</dbReference>
<dbReference type="InterPro" id="IPR008979">
    <property type="entry name" value="Galactose-bd-like_sf"/>
</dbReference>
<dbReference type="STRING" id="573321.SAMN04488505_108193"/>
<dbReference type="Proteomes" id="UP000198984">
    <property type="component" value="Unassembled WGS sequence"/>
</dbReference>
<name>A0A1H8E6J4_9BACT</name>
<keyword evidence="4" id="KW-1185">Reference proteome</keyword>
<dbReference type="EMBL" id="FOBB01000008">
    <property type="protein sequence ID" value="SEN14734.1"/>
    <property type="molecule type" value="Genomic_DNA"/>
</dbReference>
<feature type="chain" id="PRO_5011680267" description="F5/8 type C domain-containing protein" evidence="1">
    <location>
        <begin position="21"/>
        <end position="322"/>
    </location>
</feature>
<dbReference type="OrthoDB" id="3965347at2"/>
<dbReference type="InterPro" id="IPR013728">
    <property type="entry name" value="BT_3987-like_N"/>
</dbReference>
<sequence length="322" mass="35278">MSFNKFRTLYVIIASLLLLAACKNKYDLPDQPLANYIKVYMPAAVNNPVSRVLAITDSAQVIIYGADYGGAGYPQADIPVTFSVNPALVDSFNRANNTAYTLLPEHGYTLSETSAVIPRGQLSTPPLELAVKTSGADGIAALKDYLLPISIVKSTITVNEQLRTVYFVIRAQPNLADYPDFDRSAWRIIGFSSQEASGEGADNGRAVFAIDNNAATYWHTQWQGGSPGPPHYITVDMGAVKTLHGLSFLDRQSDNDGKPQSVTVETSIDNLSWEPAGSFTLQNTKDLQKQFLSGFRDARYFRVNILSSYNATYTHLAELNAF</sequence>
<reference evidence="3 4" key="1">
    <citation type="submission" date="2016-10" db="EMBL/GenBank/DDBJ databases">
        <authorList>
            <person name="de Groot N.N."/>
        </authorList>
    </citation>
    <scope>NUCLEOTIDE SEQUENCE [LARGE SCALE GENOMIC DNA]</scope>
    <source>
        <strain evidence="3 4">DSM 21039</strain>
    </source>
</reference>
<accession>A0A1H8E6J4</accession>
<dbReference type="RefSeq" id="WP_162277669.1">
    <property type="nucleotide sequence ID" value="NZ_FOBB01000008.1"/>
</dbReference>
<feature type="domain" description="F5/8 type C" evidence="2">
    <location>
        <begin position="176"/>
        <end position="322"/>
    </location>
</feature>
<dbReference type="Gene3D" id="2.60.40.1740">
    <property type="entry name" value="hypothetical protein (bacova_03559)"/>
    <property type="match status" value="1"/>
</dbReference>
<dbReference type="InterPro" id="IPR000421">
    <property type="entry name" value="FA58C"/>
</dbReference>
<gene>
    <name evidence="3" type="ORF">SAMN04488505_108193</name>
</gene>
<dbReference type="PROSITE" id="PS51257">
    <property type="entry name" value="PROKAR_LIPOPROTEIN"/>
    <property type="match status" value="1"/>
</dbReference>
<dbReference type="Gene3D" id="2.60.120.260">
    <property type="entry name" value="Galactose-binding domain-like"/>
    <property type="match status" value="1"/>
</dbReference>